<reference evidence="1" key="1">
    <citation type="submission" date="2022-09" db="EMBL/GenBank/DDBJ databases">
        <title>Culturomic study of gut microbiota in children with autism spectrum disorder.</title>
        <authorList>
            <person name="Efimov B.A."/>
            <person name="Chaplin A.V."/>
            <person name="Sokolova S.R."/>
            <person name="Pikina A.P."/>
            <person name="Korzhanova M."/>
            <person name="Belova V."/>
            <person name="Korostin D."/>
        </authorList>
    </citation>
    <scope>NUCLEOTIDE SEQUENCE</scope>
    <source>
        <strain evidence="1">ASD5510</strain>
    </source>
</reference>
<dbReference type="EMBL" id="JAOSHN010000003">
    <property type="protein sequence ID" value="MCU7378589.1"/>
    <property type="molecule type" value="Genomic_DNA"/>
</dbReference>
<dbReference type="Proteomes" id="UP001065549">
    <property type="component" value="Unassembled WGS sequence"/>
</dbReference>
<evidence type="ECO:0000313" key="2">
    <source>
        <dbReference type="Proteomes" id="UP001065549"/>
    </source>
</evidence>
<proteinExistence type="predicted"/>
<dbReference type="AlphaFoldDB" id="A0A9J6QRN8"/>
<name>A0A9J6QRN8_9FIRM</name>
<comment type="caution">
    <text evidence="1">The sequence shown here is derived from an EMBL/GenBank/DDBJ whole genome shotgun (WGS) entry which is preliminary data.</text>
</comment>
<keyword evidence="2" id="KW-1185">Reference proteome</keyword>
<dbReference type="InterPro" id="IPR003207">
    <property type="entry name" value="Ppandiol/glycerol_DeHydtase_su"/>
</dbReference>
<organism evidence="1 2">
    <name type="scientific">Hominibacterium faecale</name>
    <dbReference type="NCBI Taxonomy" id="2839743"/>
    <lineage>
        <taxon>Bacteria</taxon>
        <taxon>Bacillati</taxon>
        <taxon>Bacillota</taxon>
        <taxon>Clostridia</taxon>
        <taxon>Peptostreptococcales</taxon>
        <taxon>Anaerovoracaceae</taxon>
        <taxon>Hominibacterium</taxon>
    </lineage>
</organism>
<dbReference type="Pfam" id="PF02287">
    <property type="entry name" value="Dehydratase_SU"/>
    <property type="match status" value="1"/>
</dbReference>
<accession>A0A9J6QRN8</accession>
<dbReference type="InterPro" id="IPR036091">
    <property type="entry name" value="Prodiol/glycerol_DeHase__sf_su"/>
</dbReference>
<gene>
    <name evidence="1" type="ORF">OBO34_09500</name>
</gene>
<dbReference type="Gene3D" id="1.10.1510.20">
    <property type="entry name" value="Propanediol/glycerol dehydratase, small subunit"/>
    <property type="match status" value="1"/>
</dbReference>
<sequence length="142" mass="16198">MESRKKNPAYPLMEQCPELVRPMSGKAIHEINMENVLNGELTMEDGRISKETLLMQAKIAEDAGYRQVGRNLTRAAELVAIPDTLVLEAYNALRPYRAEKQEILQFAKEFEEEYGAADTADFLREAAQILEQKHMLKGDRDE</sequence>
<evidence type="ECO:0000313" key="1">
    <source>
        <dbReference type="EMBL" id="MCU7378589.1"/>
    </source>
</evidence>
<protein>
    <submittedName>
        <fullName evidence="1">Diol dehydratase small subunit</fullName>
    </submittedName>
</protein>
<dbReference type="RefSeq" id="WP_148396289.1">
    <property type="nucleotide sequence ID" value="NZ_JAOSHN010000003.1"/>
</dbReference>
<dbReference type="SUPFAM" id="SSF47148">
    <property type="entry name" value="Diol dehydratase, gamma subunit"/>
    <property type="match status" value="1"/>
</dbReference>